<dbReference type="PROSITE" id="PS50164">
    <property type="entry name" value="GIY_YIG"/>
    <property type="match status" value="1"/>
</dbReference>
<dbReference type="RefSeq" id="WP_181653563.1">
    <property type="nucleotide sequence ID" value="NZ_WSEL01000002.1"/>
</dbReference>
<dbReference type="PANTHER" id="PTHR34477">
    <property type="entry name" value="UPF0213 PROTEIN YHBQ"/>
    <property type="match status" value="1"/>
</dbReference>
<organism evidence="3 4">
    <name type="scientific">Ramlibacter pinisoli</name>
    <dbReference type="NCBI Taxonomy" id="2682844"/>
    <lineage>
        <taxon>Bacteria</taxon>
        <taxon>Pseudomonadati</taxon>
        <taxon>Pseudomonadota</taxon>
        <taxon>Betaproteobacteria</taxon>
        <taxon>Burkholderiales</taxon>
        <taxon>Comamonadaceae</taxon>
        <taxon>Ramlibacter</taxon>
    </lineage>
</organism>
<feature type="domain" description="GIY-YIG" evidence="2">
    <location>
        <begin position="2"/>
        <end position="78"/>
    </location>
</feature>
<evidence type="ECO:0000313" key="4">
    <source>
        <dbReference type="Proteomes" id="UP000469385"/>
    </source>
</evidence>
<dbReference type="AlphaFoldDB" id="A0A6N8IM47"/>
<comment type="caution">
    <text evidence="3">The sequence shown here is derived from an EMBL/GenBank/DDBJ whole genome shotgun (WGS) entry which is preliminary data.</text>
</comment>
<dbReference type="EMBL" id="WSEL01000002">
    <property type="protein sequence ID" value="MVQ27897.1"/>
    <property type="molecule type" value="Genomic_DNA"/>
</dbReference>
<dbReference type="SMART" id="SM00465">
    <property type="entry name" value="GIYc"/>
    <property type="match status" value="1"/>
</dbReference>
<evidence type="ECO:0000256" key="1">
    <source>
        <dbReference type="ARBA" id="ARBA00007435"/>
    </source>
</evidence>
<accession>A0A6N8IM47</accession>
<dbReference type="Gene3D" id="3.40.1440.10">
    <property type="entry name" value="GIY-YIG endonuclease"/>
    <property type="match status" value="1"/>
</dbReference>
<dbReference type="InterPro" id="IPR000305">
    <property type="entry name" value="GIY-YIG_endonuc"/>
</dbReference>
<dbReference type="SUPFAM" id="SSF82771">
    <property type="entry name" value="GIY-YIG endonuclease"/>
    <property type="match status" value="1"/>
</dbReference>
<reference evidence="3 4" key="1">
    <citation type="submission" date="2019-12" db="EMBL/GenBank/DDBJ databases">
        <authorList>
            <person name="Huq M.A."/>
        </authorList>
    </citation>
    <scope>NUCLEOTIDE SEQUENCE [LARGE SCALE GENOMIC DNA]</scope>
    <source>
        <strain evidence="3 4">MAH-25</strain>
    </source>
</reference>
<dbReference type="Proteomes" id="UP000469385">
    <property type="component" value="Unassembled WGS sequence"/>
</dbReference>
<dbReference type="PANTHER" id="PTHR34477:SF5">
    <property type="entry name" value="BSL5627 PROTEIN"/>
    <property type="match status" value="1"/>
</dbReference>
<dbReference type="InterPro" id="IPR035901">
    <property type="entry name" value="GIY-YIG_endonuc_sf"/>
</dbReference>
<evidence type="ECO:0000259" key="2">
    <source>
        <dbReference type="PROSITE" id="PS50164"/>
    </source>
</evidence>
<proteinExistence type="inferred from homology"/>
<sequence>MEQAYVYLLANRRHGTLYAGVTSDLVRRVHQHRTSVTAGFSARYRTTQLVWFETTPSILAAIAREKQLKNWKRAWKVALIEAANPTWRDLYPRLLG</sequence>
<dbReference type="Pfam" id="PF01541">
    <property type="entry name" value="GIY-YIG"/>
    <property type="match status" value="1"/>
</dbReference>
<evidence type="ECO:0000313" key="3">
    <source>
        <dbReference type="EMBL" id="MVQ27897.1"/>
    </source>
</evidence>
<gene>
    <name evidence="3" type="ORF">GON04_00440</name>
</gene>
<name>A0A6N8IM47_9BURK</name>
<comment type="similarity">
    <text evidence="1">Belongs to the UPF0213 family.</text>
</comment>
<protein>
    <submittedName>
        <fullName evidence="3">GIY-YIG nuclease family protein</fullName>
    </submittedName>
</protein>
<dbReference type="CDD" id="cd10448">
    <property type="entry name" value="GIY-YIG_unchar_3"/>
    <property type="match status" value="1"/>
</dbReference>
<dbReference type="InterPro" id="IPR050190">
    <property type="entry name" value="UPF0213_domain"/>
</dbReference>
<keyword evidence="4" id="KW-1185">Reference proteome</keyword>